<keyword evidence="1 6" id="KW-0963">Cytoplasm</keyword>
<accession>A0A2P2EA96</accession>
<dbReference type="InterPro" id="IPR000878">
    <property type="entry name" value="4pyrrol_Mease"/>
</dbReference>
<dbReference type="Pfam" id="PF00590">
    <property type="entry name" value="TP_methylase"/>
    <property type="match status" value="1"/>
</dbReference>
<evidence type="ECO:0000313" key="9">
    <source>
        <dbReference type="EMBL" id="GBF57997.1"/>
    </source>
</evidence>
<comment type="similarity">
    <text evidence="6">Belongs to the methyltransferase superfamily. RsmI family.</text>
</comment>
<reference evidence="9" key="1">
    <citation type="journal article" date="2018" name="Genome Announc.">
        <title>Draft Genome Sequence of "Candidatus Phycosocius bacilliformis," an Alphaproteobacterial Ectosymbiont of the Hydrocarbon-Producing Green Alga Botryococcus braunii.</title>
        <authorList>
            <person name="Tanabe Y."/>
            <person name="Yamaguchi H."/>
            <person name="Watanabe M.M."/>
        </authorList>
    </citation>
    <scope>NUCLEOTIDE SEQUENCE [LARGE SCALE GENOMIC DNA]</scope>
    <source>
        <strain evidence="9">BOTRYCO-2</strain>
    </source>
</reference>
<evidence type="ECO:0000256" key="4">
    <source>
        <dbReference type="ARBA" id="ARBA00022679"/>
    </source>
</evidence>
<dbReference type="CDD" id="cd11648">
    <property type="entry name" value="RsmI"/>
    <property type="match status" value="1"/>
</dbReference>
<feature type="domain" description="RsmI HTH" evidence="8">
    <location>
        <begin position="237"/>
        <end position="278"/>
    </location>
</feature>
<evidence type="ECO:0000256" key="6">
    <source>
        <dbReference type="HAMAP-Rule" id="MF_01877"/>
    </source>
</evidence>
<proteinExistence type="inferred from homology"/>
<feature type="domain" description="Tetrapyrrole methylase" evidence="7">
    <location>
        <begin position="9"/>
        <end position="208"/>
    </location>
</feature>
<dbReference type="InterPro" id="IPR053910">
    <property type="entry name" value="RsmI_HTH"/>
</dbReference>
<dbReference type="PIRSF" id="PIRSF005917">
    <property type="entry name" value="MTase_YraL"/>
    <property type="match status" value="1"/>
</dbReference>
<dbReference type="PROSITE" id="PS01296">
    <property type="entry name" value="RSMI"/>
    <property type="match status" value="1"/>
</dbReference>
<dbReference type="Gene3D" id="3.40.1010.10">
    <property type="entry name" value="Cobalt-precorrin-4 Transmethylase, Domain 1"/>
    <property type="match status" value="1"/>
</dbReference>
<sequence>MKLLLESGLYLVATPIGNLGDFSPRGVRTLSACDLILAEDTRVTKRLMGLHGVTGRVVRCDEAATASGLAAALAVLDAGGAVAFCSDAGTPGVSDPGERLAQGVIAAGHRVLAVPGASAALAALTVSGLPSAQFFFAGFAPAKAGARASFLQEVAGIAATLIFYESGPRLADSLAAMVKVLGDRPACVARELTKLYEETRRGRLSELADFYAQSGAPRGEIVVVVGGHSAQAPTRETADLDAILSAALTQHSVKDAAAAIALETGLPRKDVYRRALELIAEMRQAVP</sequence>
<dbReference type="HAMAP" id="MF_01877">
    <property type="entry name" value="16SrRNA_methyltr_I"/>
    <property type="match status" value="1"/>
</dbReference>
<keyword evidence="2 6" id="KW-0698">rRNA processing</keyword>
<dbReference type="PANTHER" id="PTHR46111">
    <property type="entry name" value="RIBOSOMAL RNA SMALL SUBUNIT METHYLTRANSFERASE I"/>
    <property type="match status" value="1"/>
</dbReference>
<comment type="subcellular location">
    <subcellularLocation>
        <location evidence="6">Cytoplasm</location>
    </subcellularLocation>
</comment>
<keyword evidence="4 6" id="KW-0808">Transferase</keyword>
<evidence type="ECO:0000256" key="5">
    <source>
        <dbReference type="ARBA" id="ARBA00022691"/>
    </source>
</evidence>
<dbReference type="EMBL" id="BFBR01000004">
    <property type="protein sequence ID" value="GBF57997.1"/>
    <property type="molecule type" value="Genomic_DNA"/>
</dbReference>
<dbReference type="PANTHER" id="PTHR46111:SF1">
    <property type="entry name" value="RIBOSOMAL RNA SMALL SUBUNIT METHYLTRANSFERASE I"/>
    <property type="match status" value="1"/>
</dbReference>
<dbReference type="InterPro" id="IPR014777">
    <property type="entry name" value="4pyrrole_Mease_sub1"/>
</dbReference>
<comment type="caution">
    <text evidence="9">The sequence shown here is derived from an EMBL/GenBank/DDBJ whole genome shotgun (WGS) entry which is preliminary data.</text>
</comment>
<evidence type="ECO:0000313" key="10">
    <source>
        <dbReference type="Proteomes" id="UP000245086"/>
    </source>
</evidence>
<dbReference type="Pfam" id="PF23016">
    <property type="entry name" value="RsmI_C"/>
    <property type="match status" value="1"/>
</dbReference>
<dbReference type="InterPro" id="IPR035996">
    <property type="entry name" value="4pyrrol_Methylase_sf"/>
</dbReference>
<dbReference type="Proteomes" id="UP000245086">
    <property type="component" value="Unassembled WGS sequence"/>
</dbReference>
<dbReference type="SUPFAM" id="SSF53790">
    <property type="entry name" value="Tetrapyrrole methylase"/>
    <property type="match status" value="1"/>
</dbReference>
<gene>
    <name evidence="6 9" type="primary">rsmI</name>
    <name evidence="9" type="ORF">PbB2_01668</name>
</gene>
<dbReference type="Gene3D" id="3.30.950.10">
    <property type="entry name" value="Methyltransferase, Cobalt-precorrin-4 Transmethylase, Domain 2"/>
    <property type="match status" value="1"/>
</dbReference>
<dbReference type="AlphaFoldDB" id="A0A2P2EA96"/>
<dbReference type="GO" id="GO:0070677">
    <property type="term" value="F:rRNA (cytosine-2'-O-)-methyltransferase activity"/>
    <property type="evidence" value="ECO:0007669"/>
    <property type="project" value="UniProtKB-UniRule"/>
</dbReference>
<dbReference type="EC" id="2.1.1.198" evidence="6"/>
<evidence type="ECO:0000256" key="1">
    <source>
        <dbReference type="ARBA" id="ARBA00022490"/>
    </source>
</evidence>
<organism evidence="9 10">
    <name type="scientific">Candidatus Phycosocius bacilliformis</name>
    <dbReference type="NCBI Taxonomy" id="1445552"/>
    <lineage>
        <taxon>Bacteria</taxon>
        <taxon>Pseudomonadati</taxon>
        <taxon>Pseudomonadota</taxon>
        <taxon>Alphaproteobacteria</taxon>
        <taxon>Caulobacterales</taxon>
        <taxon>Caulobacterales incertae sedis</taxon>
        <taxon>Candidatus Phycosocius</taxon>
    </lineage>
</organism>
<comment type="catalytic activity">
    <reaction evidence="6">
        <text>cytidine(1402) in 16S rRNA + S-adenosyl-L-methionine = 2'-O-methylcytidine(1402) in 16S rRNA + S-adenosyl-L-homocysteine + H(+)</text>
        <dbReference type="Rhea" id="RHEA:42924"/>
        <dbReference type="Rhea" id="RHEA-COMP:10285"/>
        <dbReference type="Rhea" id="RHEA-COMP:10286"/>
        <dbReference type="ChEBI" id="CHEBI:15378"/>
        <dbReference type="ChEBI" id="CHEBI:57856"/>
        <dbReference type="ChEBI" id="CHEBI:59789"/>
        <dbReference type="ChEBI" id="CHEBI:74495"/>
        <dbReference type="ChEBI" id="CHEBI:82748"/>
        <dbReference type="EC" id="2.1.1.198"/>
    </reaction>
</comment>
<dbReference type="FunFam" id="3.30.950.10:FF:000002">
    <property type="entry name" value="Ribosomal RNA small subunit methyltransferase I"/>
    <property type="match status" value="1"/>
</dbReference>
<evidence type="ECO:0000256" key="3">
    <source>
        <dbReference type="ARBA" id="ARBA00022603"/>
    </source>
</evidence>
<dbReference type="InterPro" id="IPR014776">
    <property type="entry name" value="4pyrrole_Mease_sub2"/>
</dbReference>
<evidence type="ECO:0000259" key="7">
    <source>
        <dbReference type="Pfam" id="PF00590"/>
    </source>
</evidence>
<dbReference type="InterPro" id="IPR018063">
    <property type="entry name" value="SAM_MeTrfase_RsmI_CS"/>
</dbReference>
<dbReference type="OrthoDB" id="9809084at2"/>
<comment type="function">
    <text evidence="6">Catalyzes the 2'-O-methylation of the ribose of cytidine 1402 (C1402) in 16S rRNA.</text>
</comment>
<name>A0A2P2EA96_9PROT</name>
<evidence type="ECO:0000259" key="8">
    <source>
        <dbReference type="Pfam" id="PF23016"/>
    </source>
</evidence>
<evidence type="ECO:0000256" key="2">
    <source>
        <dbReference type="ARBA" id="ARBA00022552"/>
    </source>
</evidence>
<keyword evidence="5 6" id="KW-0949">S-adenosyl-L-methionine</keyword>
<dbReference type="NCBIfam" id="TIGR00096">
    <property type="entry name" value="16S rRNA (cytidine(1402)-2'-O)-methyltransferase"/>
    <property type="match status" value="1"/>
</dbReference>
<dbReference type="GO" id="GO:0005737">
    <property type="term" value="C:cytoplasm"/>
    <property type="evidence" value="ECO:0007669"/>
    <property type="project" value="UniProtKB-SubCell"/>
</dbReference>
<keyword evidence="3 6" id="KW-0489">Methyltransferase</keyword>
<keyword evidence="10" id="KW-1185">Reference proteome</keyword>
<dbReference type="InterPro" id="IPR008189">
    <property type="entry name" value="rRNA_ssu_MeTfrase_I"/>
</dbReference>
<protein>
    <recommendedName>
        <fullName evidence="6">Ribosomal RNA small subunit methyltransferase I</fullName>
        <ecNumber evidence="6">2.1.1.198</ecNumber>
    </recommendedName>
    <alternativeName>
        <fullName evidence="6">16S rRNA 2'-O-ribose C1402 methyltransferase</fullName>
    </alternativeName>
    <alternativeName>
        <fullName evidence="6">rRNA (cytidine-2'-O-)-methyltransferase RsmI</fullName>
    </alternativeName>
</protein>